<feature type="compositionally biased region" description="Basic residues" evidence="1">
    <location>
        <begin position="14"/>
        <end position="23"/>
    </location>
</feature>
<organism evidence="2 3">
    <name type="scientific">Haemophilus influenzae 22.4-21</name>
    <dbReference type="NCBI Taxonomy" id="375063"/>
    <lineage>
        <taxon>Bacteria</taxon>
        <taxon>Pseudomonadati</taxon>
        <taxon>Pseudomonadota</taxon>
        <taxon>Gammaproteobacteria</taxon>
        <taxon>Pasteurellales</taxon>
        <taxon>Pasteurellaceae</taxon>
        <taxon>Haemophilus</taxon>
    </lineage>
</organism>
<feature type="compositionally biased region" description="Polar residues" evidence="1">
    <location>
        <begin position="1"/>
        <end position="13"/>
    </location>
</feature>
<evidence type="ECO:0000256" key="1">
    <source>
        <dbReference type="SAM" id="MobiDB-lite"/>
    </source>
</evidence>
<dbReference type="Proteomes" id="UP000005596">
    <property type="component" value="Unassembled WGS sequence"/>
</dbReference>
<accession>A4NZZ9</accession>
<proteinExistence type="predicted"/>
<dbReference type="EMBL" id="AAZJ01000011">
    <property type="protein sequence ID" value="EDK13265.1"/>
    <property type="molecule type" value="Genomic_DNA"/>
</dbReference>
<protein>
    <submittedName>
        <fullName evidence="2">Uncharacterized protein</fullName>
    </submittedName>
</protein>
<evidence type="ECO:0000313" key="3">
    <source>
        <dbReference type="Proteomes" id="UP000005596"/>
    </source>
</evidence>
<gene>
    <name evidence="2" type="ORF">CGSHiR3021_11354</name>
</gene>
<sequence>MTQTATETPSNKSVSKKTNRKKV</sequence>
<reference evidence="2 3" key="1">
    <citation type="journal article" date="2007" name="Genome Biol.">
        <title>Characterization and modeling of the Haemophilus influenzae core and supragenomes based on the complete genomic sequences of Rd and 12 clinical nontypeable strains.</title>
        <authorList>
            <person name="Hogg J.S."/>
            <person name="Hu F.Z."/>
            <person name="Janto B."/>
            <person name="Boissy R."/>
            <person name="Hayes J."/>
            <person name="Keefe R."/>
            <person name="Post J.C."/>
            <person name="Ehrlich G.D."/>
        </authorList>
    </citation>
    <scope>NUCLEOTIDE SEQUENCE [LARGE SCALE GENOMIC DNA]</scope>
    <source>
        <strain evidence="2 3">22.4-21</strain>
    </source>
</reference>
<evidence type="ECO:0000313" key="2">
    <source>
        <dbReference type="EMBL" id="EDK13265.1"/>
    </source>
</evidence>
<feature type="region of interest" description="Disordered" evidence="1">
    <location>
        <begin position="1"/>
        <end position="23"/>
    </location>
</feature>
<name>A4NZZ9_HAEIF</name>
<dbReference type="BioCyc" id="HINF375063:G119K-1797-MONOMER"/>
<dbReference type="AlphaFoldDB" id="A4NZZ9"/>